<protein>
    <recommendedName>
        <fullName evidence="2">C962R-like N-terminal AEP domain-containing protein</fullName>
    </recommendedName>
</protein>
<proteinExistence type="predicted"/>
<dbReference type="Proteomes" id="UP000664859">
    <property type="component" value="Unassembled WGS sequence"/>
</dbReference>
<reference evidence="3" key="1">
    <citation type="submission" date="2021-02" db="EMBL/GenBank/DDBJ databases">
        <title>First Annotated Genome of the Yellow-green Alga Tribonema minus.</title>
        <authorList>
            <person name="Mahan K.M."/>
        </authorList>
    </citation>
    <scope>NUCLEOTIDE SEQUENCE</scope>
    <source>
        <strain evidence="3">UTEX B ZZ1240</strain>
    </source>
</reference>
<feature type="compositionally biased region" description="Basic and acidic residues" evidence="1">
    <location>
        <begin position="630"/>
        <end position="642"/>
    </location>
</feature>
<feature type="domain" description="C962R-like N-terminal AEP" evidence="2">
    <location>
        <begin position="50"/>
        <end position="106"/>
    </location>
</feature>
<name>A0A835YZW5_9STRA</name>
<feature type="region of interest" description="Disordered" evidence="1">
    <location>
        <begin position="668"/>
        <end position="701"/>
    </location>
</feature>
<evidence type="ECO:0000256" key="1">
    <source>
        <dbReference type="SAM" id="MobiDB-lite"/>
    </source>
</evidence>
<dbReference type="Pfam" id="PF23162">
    <property type="entry name" value="AEP_C962R"/>
    <property type="match status" value="1"/>
</dbReference>
<gene>
    <name evidence="3" type="ORF">JKP88DRAFT_273038</name>
</gene>
<evidence type="ECO:0000313" key="4">
    <source>
        <dbReference type="Proteomes" id="UP000664859"/>
    </source>
</evidence>
<dbReference type="InterPro" id="IPR056443">
    <property type="entry name" value="AEP_C962R"/>
</dbReference>
<keyword evidence="4" id="KW-1185">Reference proteome</keyword>
<feature type="compositionally biased region" description="Polar residues" evidence="1">
    <location>
        <begin position="668"/>
        <end position="682"/>
    </location>
</feature>
<evidence type="ECO:0000259" key="2">
    <source>
        <dbReference type="Pfam" id="PF23162"/>
    </source>
</evidence>
<dbReference type="AlphaFoldDB" id="A0A835YZW5"/>
<evidence type="ECO:0000313" key="3">
    <source>
        <dbReference type="EMBL" id="KAG5183067.1"/>
    </source>
</evidence>
<organism evidence="3 4">
    <name type="scientific">Tribonema minus</name>
    <dbReference type="NCBI Taxonomy" id="303371"/>
    <lineage>
        <taxon>Eukaryota</taxon>
        <taxon>Sar</taxon>
        <taxon>Stramenopiles</taxon>
        <taxon>Ochrophyta</taxon>
        <taxon>PX clade</taxon>
        <taxon>Xanthophyceae</taxon>
        <taxon>Tribonematales</taxon>
        <taxon>Tribonemataceae</taxon>
        <taxon>Tribonema</taxon>
    </lineage>
</organism>
<accession>A0A835YZW5</accession>
<dbReference type="EMBL" id="JAFCMP010000223">
    <property type="protein sequence ID" value="KAG5183067.1"/>
    <property type="molecule type" value="Genomic_DNA"/>
</dbReference>
<sequence>MQRMVRCRSEPAGVGRARAQAQRGGDRPFVDIFLGKHYEDVACKKSKAATHLKLTGGKYCIPADKETRFLLEYAKDIEGGSARHCFTEVMTPTFPFFVDLDVFLPEMSPSEVDGLELALEWSRAAIGGIAPCVDDAAPREASLPLDPLFAASCDVVRTALAARDRMLVSTSLVLLAPPRGIVKGGVSGTKVGVHVLWPGLLCAKPAAQRLREIVVTALHEHCKGINWDEAVDLAVYREMSSLRMIGSYKPRECSECTEEHRQATRRQEKAARQTAAQLFSLDPATATSNQVAMYAAASLQPQSAGRVRATMLTEHAAAKVREYCRLRHATMRCPECAGRGKIADESVGVYAPVAVLLSDGDRDGDLEGLLGRDVGVAVHVCSVRRSHGESPVQIAWPRHAPAAQPVTFAEVPEAANEDEDFIPPLPPPIQTGSVIPEERRLVKVPIDDREIMDAAEAFLRSGAVGQQYQATPPEAAESDGSPFYTVIATVRGYGAHYCQAFRGDHSVNFVYFEFRPDRTVVQKCRSSKRQGCQRACCPAVEVDAFLYTSLFPCSSLSLQVLDEEVQGWTSGRLPNSYLTKFKIGKKVFTYCTRDDGGAKFRSFVSLGRRAFAREARLRRESGDASATLLGKRDADQPGEYRRPSSAGPDVDDGEEEWELNMDSLVQQHPHATSRNHQPTAPSSGIVAGPREGESRRAKQSVASSGARVDTFAATVERYVALDDELQDLQVKSREMKAEQGKLGASILEAMLEKGYDKCQTATVNLSVRPATRQQTKISMFSPNGTRGTPAVCRASLFSGGLATAAYHSSGGNAISPSFIVPRVLPLSGLATAAYHSSGGNAISPSFIVPRVLPLSGPAKAAYFSSGGNAISPSFIVPRVGPRRLLTTRVAETAISPSWTRGTSAVCRASHF</sequence>
<comment type="caution">
    <text evidence="3">The sequence shown here is derived from an EMBL/GenBank/DDBJ whole genome shotgun (WGS) entry which is preliminary data.</text>
</comment>
<feature type="region of interest" description="Disordered" evidence="1">
    <location>
        <begin position="622"/>
        <end position="654"/>
    </location>
</feature>